<dbReference type="Gene3D" id="2.10.50.10">
    <property type="entry name" value="Tumor Necrosis Factor Receptor, subunit A, domain 2"/>
    <property type="match status" value="2"/>
</dbReference>
<dbReference type="AlphaFoldDB" id="A0A672J9I0"/>
<accession>A0A672J9I0</accession>
<dbReference type="InterPro" id="IPR001368">
    <property type="entry name" value="TNFR/NGFR_Cys_rich_reg"/>
</dbReference>
<dbReference type="GO" id="GO:0097192">
    <property type="term" value="P:extrinsic apoptotic signaling pathway in absence of ligand"/>
    <property type="evidence" value="ECO:0007669"/>
    <property type="project" value="TreeGrafter"/>
</dbReference>
<dbReference type="GO" id="GO:0097049">
    <property type="term" value="P:motor neuron apoptotic process"/>
    <property type="evidence" value="ECO:0007669"/>
    <property type="project" value="TreeGrafter"/>
</dbReference>
<evidence type="ECO:0000256" key="9">
    <source>
        <dbReference type="SAM" id="SignalP"/>
    </source>
</evidence>
<dbReference type="PROSITE" id="PS50017">
    <property type="entry name" value="DEATH_DOMAIN"/>
    <property type="match status" value="1"/>
</dbReference>
<dbReference type="GO" id="GO:0045121">
    <property type="term" value="C:membrane raft"/>
    <property type="evidence" value="ECO:0007669"/>
    <property type="project" value="TreeGrafter"/>
</dbReference>
<reference evidence="12" key="2">
    <citation type="submission" date="2025-08" db="UniProtKB">
        <authorList>
            <consortium name="Ensembl"/>
        </authorList>
    </citation>
    <scope>IDENTIFICATION</scope>
</reference>
<evidence type="ECO:0000256" key="1">
    <source>
        <dbReference type="ARBA" id="ARBA00022703"/>
    </source>
</evidence>
<keyword evidence="3" id="KW-0677">Repeat</keyword>
<evidence type="ECO:0000256" key="3">
    <source>
        <dbReference type="ARBA" id="ARBA00022737"/>
    </source>
</evidence>
<dbReference type="SUPFAM" id="SSF57586">
    <property type="entry name" value="TNF receptor-like"/>
    <property type="match status" value="2"/>
</dbReference>
<feature type="domain" description="TNFR-Cys" evidence="11">
    <location>
        <begin position="129"/>
        <end position="169"/>
    </location>
</feature>
<dbReference type="Gene3D" id="1.10.533.10">
    <property type="entry name" value="Death Domain, Fas"/>
    <property type="match status" value="1"/>
</dbReference>
<keyword evidence="1" id="KW-0053">Apoptosis</keyword>
<dbReference type="PROSITE" id="PS50050">
    <property type="entry name" value="TNFR_NGFR_2"/>
    <property type="match status" value="2"/>
</dbReference>
<feature type="transmembrane region" description="Helical" evidence="8">
    <location>
        <begin position="179"/>
        <end position="201"/>
    </location>
</feature>
<dbReference type="InterPro" id="IPR011029">
    <property type="entry name" value="DEATH-like_dom_sf"/>
</dbReference>
<evidence type="ECO:0000256" key="5">
    <source>
        <dbReference type="ARBA" id="ARBA00023180"/>
    </source>
</evidence>
<feature type="domain" description="Death" evidence="10">
    <location>
        <begin position="252"/>
        <end position="321"/>
    </location>
</feature>
<feature type="region of interest" description="Disordered" evidence="7">
    <location>
        <begin position="205"/>
        <end position="236"/>
    </location>
</feature>
<dbReference type="Pfam" id="PF00531">
    <property type="entry name" value="Death"/>
    <property type="match status" value="1"/>
</dbReference>
<dbReference type="SUPFAM" id="SSF47986">
    <property type="entry name" value="DEATH domain"/>
    <property type="match status" value="1"/>
</dbReference>
<evidence type="ECO:0000259" key="10">
    <source>
        <dbReference type="PROSITE" id="PS50017"/>
    </source>
</evidence>
<feature type="repeat" description="TNFR-Cys" evidence="6">
    <location>
        <begin position="85"/>
        <end position="128"/>
    </location>
</feature>
<feature type="signal peptide" evidence="9">
    <location>
        <begin position="1"/>
        <end position="24"/>
    </location>
</feature>
<feature type="domain" description="TNFR-Cys" evidence="11">
    <location>
        <begin position="85"/>
        <end position="128"/>
    </location>
</feature>
<dbReference type="GO" id="GO:0032872">
    <property type="term" value="P:regulation of stress-activated MAPK cascade"/>
    <property type="evidence" value="ECO:0007669"/>
    <property type="project" value="TreeGrafter"/>
</dbReference>
<evidence type="ECO:0000256" key="4">
    <source>
        <dbReference type="ARBA" id="ARBA00023157"/>
    </source>
</evidence>
<dbReference type="OMA" id="RDTKCRC"/>
<sequence length="330" mass="36262">MASNGSTVLVRFIAFILFFYLSHGHSFSKDEVKQLSPLREIIRNRRQVCLDGTYEHEGRTCCQCAAGQYLKEHCTSSPDDGKCEFCQTGTFNSHPNHLESCRPCTSCSQPNANLEVAEECTKARDTKCRCKQDHYCSSNTGNCEICHPCTVCSSVGVKEACTPTSDTVCQEPKGSNTGAVVGSVVGVLVVVAVLAVGFVLWRRRQAARNPQPSSGSTTNGNRHDEEKKPLNVPDVDIQPSLPQIAEELGWKDMKDLAMKVGIQNAAIDACQLDHPNDSQEQTLHLLRKWVERQGRDSPSKLVQMLCDLGKKAKAEKIVDILHSNKPAAMS</sequence>
<reference evidence="12" key="3">
    <citation type="submission" date="2025-09" db="UniProtKB">
        <authorList>
            <consortium name="Ensembl"/>
        </authorList>
    </citation>
    <scope>IDENTIFICATION</scope>
</reference>
<dbReference type="GO" id="GO:0005031">
    <property type="term" value="F:tumor necrosis factor receptor activity"/>
    <property type="evidence" value="ECO:0007669"/>
    <property type="project" value="TreeGrafter"/>
</dbReference>
<protein>
    <submittedName>
        <fullName evidence="12">Tumor necrosis factor receptor superfamily member 6-like</fullName>
    </submittedName>
</protein>
<dbReference type="InterPro" id="IPR034055">
    <property type="entry name" value="TNFRSF6_N_teleost"/>
</dbReference>
<comment type="caution">
    <text evidence="6">Lacks conserved residue(s) required for the propagation of feature annotation.</text>
</comment>
<dbReference type="PANTHER" id="PTHR46874">
    <property type="entry name" value="TUMOR NECROSIS FACTOR RECEPTOR SUPERFAMILY MEMBER 6"/>
    <property type="match status" value="1"/>
</dbReference>
<dbReference type="GO" id="GO:0009897">
    <property type="term" value="C:external side of plasma membrane"/>
    <property type="evidence" value="ECO:0007669"/>
    <property type="project" value="TreeGrafter"/>
</dbReference>
<evidence type="ECO:0000256" key="2">
    <source>
        <dbReference type="ARBA" id="ARBA00022729"/>
    </source>
</evidence>
<evidence type="ECO:0000313" key="12">
    <source>
        <dbReference type="Ensembl" id="ENSSFAP00005049852.1"/>
    </source>
</evidence>
<keyword evidence="8" id="KW-0812">Transmembrane</keyword>
<dbReference type="GO" id="GO:0031265">
    <property type="term" value="C:CD95 death-inducing signaling complex"/>
    <property type="evidence" value="ECO:0007669"/>
    <property type="project" value="TreeGrafter"/>
</dbReference>
<proteinExistence type="predicted"/>
<organism evidence="12 13">
    <name type="scientific">Salarias fasciatus</name>
    <name type="common">Jewelled blenny</name>
    <name type="synonym">Blennius fasciatus</name>
    <dbReference type="NCBI Taxonomy" id="181472"/>
    <lineage>
        <taxon>Eukaryota</taxon>
        <taxon>Metazoa</taxon>
        <taxon>Chordata</taxon>
        <taxon>Craniata</taxon>
        <taxon>Vertebrata</taxon>
        <taxon>Euteleostomi</taxon>
        <taxon>Actinopterygii</taxon>
        <taxon>Neopterygii</taxon>
        <taxon>Teleostei</taxon>
        <taxon>Neoteleostei</taxon>
        <taxon>Acanthomorphata</taxon>
        <taxon>Ovalentaria</taxon>
        <taxon>Blenniimorphae</taxon>
        <taxon>Blenniiformes</taxon>
        <taxon>Blennioidei</taxon>
        <taxon>Blenniidae</taxon>
        <taxon>Salariinae</taxon>
        <taxon>Salarias</taxon>
    </lineage>
</organism>
<dbReference type="InterPro" id="IPR000488">
    <property type="entry name" value="Death_dom"/>
</dbReference>
<keyword evidence="2 9" id="KW-0732">Signal</keyword>
<dbReference type="Proteomes" id="UP000472267">
    <property type="component" value="Chromosome 13"/>
</dbReference>
<evidence type="ECO:0000259" key="11">
    <source>
        <dbReference type="PROSITE" id="PS50050"/>
    </source>
</evidence>
<dbReference type="Ensembl" id="ENSSFAT00005051483.1">
    <property type="protein sequence ID" value="ENSSFAP00005049852.1"/>
    <property type="gene ID" value="ENSSFAG00005024071.1"/>
</dbReference>
<keyword evidence="13" id="KW-1185">Reference proteome</keyword>
<feature type="repeat" description="TNFR-Cys" evidence="6">
    <location>
        <begin position="129"/>
        <end position="169"/>
    </location>
</feature>
<dbReference type="GO" id="GO:0006924">
    <property type="term" value="P:activation-induced cell death of T cells"/>
    <property type="evidence" value="ECO:0007669"/>
    <property type="project" value="TreeGrafter"/>
</dbReference>
<dbReference type="PANTHER" id="PTHR46874:SF1">
    <property type="entry name" value="TUMOR NECROSIS FACTOR RECEPTOR SUPERFAMILY MEMBER 6"/>
    <property type="match status" value="1"/>
</dbReference>
<dbReference type="GO" id="GO:0097527">
    <property type="term" value="P:necroptotic signaling pathway"/>
    <property type="evidence" value="ECO:0007669"/>
    <property type="project" value="TreeGrafter"/>
</dbReference>
<dbReference type="CDD" id="cd13423">
    <property type="entry name" value="TNFRSF6_teleost"/>
    <property type="match status" value="1"/>
</dbReference>
<feature type="disulfide bond" evidence="6">
    <location>
        <begin position="86"/>
        <end position="101"/>
    </location>
</feature>
<feature type="chain" id="PRO_5025479664" evidence="9">
    <location>
        <begin position="25"/>
        <end position="330"/>
    </location>
</feature>
<reference evidence="12" key="1">
    <citation type="submission" date="2019-06" db="EMBL/GenBank/DDBJ databases">
        <authorList>
            <consortium name="Wellcome Sanger Institute Data Sharing"/>
        </authorList>
    </citation>
    <scope>NUCLEOTIDE SEQUENCE [LARGE SCALE GENOMIC DNA]</scope>
</reference>
<keyword evidence="8" id="KW-0472">Membrane</keyword>
<keyword evidence="5" id="KW-0325">Glycoprotein</keyword>
<evidence type="ECO:0000256" key="8">
    <source>
        <dbReference type="SAM" id="Phobius"/>
    </source>
</evidence>
<evidence type="ECO:0000313" key="13">
    <source>
        <dbReference type="Proteomes" id="UP000472267"/>
    </source>
</evidence>
<name>A0A672J9I0_SALFA</name>
<keyword evidence="8" id="KW-1133">Transmembrane helix</keyword>
<dbReference type="GO" id="GO:0043066">
    <property type="term" value="P:negative regulation of apoptotic process"/>
    <property type="evidence" value="ECO:0007669"/>
    <property type="project" value="TreeGrafter"/>
</dbReference>
<keyword evidence="4 6" id="KW-1015">Disulfide bond</keyword>
<feature type="compositionally biased region" description="Polar residues" evidence="7">
    <location>
        <begin position="208"/>
        <end position="220"/>
    </location>
</feature>
<evidence type="ECO:0000256" key="6">
    <source>
        <dbReference type="PROSITE-ProRule" id="PRU00206"/>
    </source>
</evidence>
<evidence type="ECO:0000256" key="7">
    <source>
        <dbReference type="SAM" id="MobiDB-lite"/>
    </source>
</evidence>
<dbReference type="SMART" id="SM00005">
    <property type="entry name" value="DEATH"/>
    <property type="match status" value="1"/>
</dbReference>
<dbReference type="Pfam" id="PF00020">
    <property type="entry name" value="TNFR_c6"/>
    <property type="match status" value="2"/>
</dbReference>
<dbReference type="SMART" id="SM00208">
    <property type="entry name" value="TNFR"/>
    <property type="match status" value="3"/>
</dbReference>
<gene>
    <name evidence="12" type="primary">fas</name>
</gene>
<dbReference type="InParanoid" id="A0A672J9I0"/>